<dbReference type="AlphaFoldDB" id="A0A8S2XIN3"/>
<dbReference type="GO" id="GO:0045505">
    <property type="term" value="F:dynein intermediate chain binding"/>
    <property type="evidence" value="ECO:0007669"/>
    <property type="project" value="InterPro"/>
</dbReference>
<gene>
    <name evidence="1" type="ORF">OVA965_LOCUS44876</name>
    <name evidence="2" type="ORF">TMI583_LOCUS47934</name>
</gene>
<sequence>MFAMHLVHGMFPRKFLENEFEHFIGLSLADVKETRSLPQWVNEERAFDVTALKTNFPQFFSDLRLDDSSWVKWNSTNECELSFPEDKRLTPFQQLLVIQAFRPDRLESAMRQFVCQSLRINDISP</sequence>
<evidence type="ECO:0000313" key="3">
    <source>
        <dbReference type="Proteomes" id="UP000682733"/>
    </source>
</evidence>
<feature type="non-terminal residue" evidence="2">
    <location>
        <position position="1"/>
    </location>
</feature>
<evidence type="ECO:0000313" key="2">
    <source>
        <dbReference type="EMBL" id="CAF4500390.1"/>
    </source>
</evidence>
<dbReference type="GO" id="GO:0030286">
    <property type="term" value="C:dynein complex"/>
    <property type="evidence" value="ECO:0007669"/>
    <property type="project" value="InterPro"/>
</dbReference>
<dbReference type="GO" id="GO:0007018">
    <property type="term" value="P:microtubule-based movement"/>
    <property type="evidence" value="ECO:0007669"/>
    <property type="project" value="InterPro"/>
</dbReference>
<comment type="caution">
    <text evidence="2">The sequence shown here is derived from an EMBL/GenBank/DDBJ whole genome shotgun (WGS) entry which is preliminary data.</text>
</comment>
<dbReference type="EMBL" id="CAJOBA010095153">
    <property type="protein sequence ID" value="CAF4500390.1"/>
    <property type="molecule type" value="Genomic_DNA"/>
</dbReference>
<reference evidence="2" key="1">
    <citation type="submission" date="2021-02" db="EMBL/GenBank/DDBJ databases">
        <authorList>
            <person name="Nowell W R."/>
        </authorList>
    </citation>
    <scope>NUCLEOTIDE SEQUENCE</scope>
</reference>
<dbReference type="PANTHER" id="PTHR45703:SF22">
    <property type="entry name" value="DYNEIN CYTOPLASMIC 2 HEAVY CHAIN 1"/>
    <property type="match status" value="1"/>
</dbReference>
<dbReference type="GO" id="GO:0051959">
    <property type="term" value="F:dynein light intermediate chain binding"/>
    <property type="evidence" value="ECO:0007669"/>
    <property type="project" value="InterPro"/>
</dbReference>
<dbReference type="Proteomes" id="UP000677228">
    <property type="component" value="Unassembled WGS sequence"/>
</dbReference>
<proteinExistence type="predicted"/>
<dbReference type="EMBL" id="CAJNOK010066551">
    <property type="protein sequence ID" value="CAF1652150.1"/>
    <property type="molecule type" value="Genomic_DNA"/>
</dbReference>
<protein>
    <submittedName>
        <fullName evidence="2">Uncharacterized protein</fullName>
    </submittedName>
</protein>
<evidence type="ECO:0000313" key="1">
    <source>
        <dbReference type="EMBL" id="CAF1652150.1"/>
    </source>
</evidence>
<dbReference type="InterPro" id="IPR026983">
    <property type="entry name" value="DHC"/>
</dbReference>
<accession>A0A8S2XIN3</accession>
<dbReference type="PANTHER" id="PTHR45703">
    <property type="entry name" value="DYNEIN HEAVY CHAIN"/>
    <property type="match status" value="1"/>
</dbReference>
<dbReference type="Proteomes" id="UP000682733">
    <property type="component" value="Unassembled WGS sequence"/>
</dbReference>
<organism evidence="2 3">
    <name type="scientific">Didymodactylos carnosus</name>
    <dbReference type="NCBI Taxonomy" id="1234261"/>
    <lineage>
        <taxon>Eukaryota</taxon>
        <taxon>Metazoa</taxon>
        <taxon>Spiralia</taxon>
        <taxon>Gnathifera</taxon>
        <taxon>Rotifera</taxon>
        <taxon>Eurotatoria</taxon>
        <taxon>Bdelloidea</taxon>
        <taxon>Philodinida</taxon>
        <taxon>Philodinidae</taxon>
        <taxon>Didymodactylos</taxon>
    </lineage>
</organism>
<name>A0A8S2XIN3_9BILA</name>